<feature type="region of interest" description="Disordered" evidence="6">
    <location>
        <begin position="383"/>
        <end position="421"/>
    </location>
</feature>
<dbReference type="AlphaFoldDB" id="A0A1E4SDC4"/>
<name>A0A1E4SDC4_9ASCO</name>
<dbReference type="Proteomes" id="UP000094285">
    <property type="component" value="Unassembled WGS sequence"/>
</dbReference>
<evidence type="ECO:0000313" key="10">
    <source>
        <dbReference type="Proteomes" id="UP000094285"/>
    </source>
</evidence>
<dbReference type="STRING" id="984487.A0A1E4SDC4"/>
<dbReference type="GO" id="GO:0032366">
    <property type="term" value="P:intracellular sterol transport"/>
    <property type="evidence" value="ECO:0007669"/>
    <property type="project" value="TreeGrafter"/>
</dbReference>
<dbReference type="GO" id="GO:0032934">
    <property type="term" value="F:sterol binding"/>
    <property type="evidence" value="ECO:0007669"/>
    <property type="project" value="TreeGrafter"/>
</dbReference>
<evidence type="ECO:0000256" key="1">
    <source>
        <dbReference type="ARBA" id="ARBA00004167"/>
    </source>
</evidence>
<feature type="region of interest" description="Disordered" evidence="6">
    <location>
        <begin position="141"/>
        <end position="235"/>
    </location>
</feature>
<feature type="compositionally biased region" description="Polar residues" evidence="6">
    <location>
        <begin position="90"/>
        <end position="99"/>
    </location>
</feature>
<protein>
    <recommendedName>
        <fullName evidence="8">VASt domain-containing protein</fullName>
    </recommendedName>
</protein>
<dbReference type="OrthoDB" id="2162691at2759"/>
<dbReference type="Pfam" id="PF16016">
    <property type="entry name" value="VASt"/>
    <property type="match status" value="1"/>
</dbReference>
<feature type="compositionally biased region" description="Polar residues" evidence="6">
    <location>
        <begin position="391"/>
        <end position="403"/>
    </location>
</feature>
<keyword evidence="5 7" id="KW-0472">Membrane</keyword>
<dbReference type="GO" id="GO:0140268">
    <property type="term" value="C:endoplasmic reticulum-plasma membrane contact site"/>
    <property type="evidence" value="ECO:0007669"/>
    <property type="project" value="TreeGrafter"/>
</dbReference>
<dbReference type="InterPro" id="IPR011993">
    <property type="entry name" value="PH-like_dom_sf"/>
</dbReference>
<dbReference type="PANTHER" id="PTHR23319">
    <property type="entry name" value="GRAM DOMAIN CONTAINING 1B, ISOFORM E"/>
    <property type="match status" value="1"/>
</dbReference>
<dbReference type="InterPro" id="IPR031968">
    <property type="entry name" value="VASt"/>
</dbReference>
<evidence type="ECO:0000256" key="4">
    <source>
        <dbReference type="ARBA" id="ARBA00022989"/>
    </source>
</evidence>
<feature type="region of interest" description="Disordered" evidence="6">
    <location>
        <begin position="35"/>
        <end position="54"/>
    </location>
</feature>
<feature type="compositionally biased region" description="Basic residues" evidence="6">
    <location>
        <begin position="646"/>
        <end position="657"/>
    </location>
</feature>
<feature type="region of interest" description="Disordered" evidence="6">
    <location>
        <begin position="636"/>
        <end position="678"/>
    </location>
</feature>
<evidence type="ECO:0000259" key="8">
    <source>
        <dbReference type="PROSITE" id="PS51778"/>
    </source>
</evidence>
<reference evidence="10" key="1">
    <citation type="submission" date="2016-05" db="EMBL/GenBank/DDBJ databases">
        <title>Comparative genomics of biotechnologically important yeasts.</title>
        <authorList>
            <consortium name="DOE Joint Genome Institute"/>
            <person name="Riley R."/>
            <person name="Haridas S."/>
            <person name="Wolfe K.H."/>
            <person name="Lopes M.R."/>
            <person name="Hittinger C.T."/>
            <person name="Goker M."/>
            <person name="Salamov A."/>
            <person name="Wisecaver J."/>
            <person name="Long T.M."/>
            <person name="Aerts A.L."/>
            <person name="Barry K."/>
            <person name="Choi C."/>
            <person name="Clum A."/>
            <person name="Coughlan A.Y."/>
            <person name="Deshpande S."/>
            <person name="Douglass A.P."/>
            <person name="Hanson S.J."/>
            <person name="Klenk H.-P."/>
            <person name="Labutti K."/>
            <person name="Lapidus A."/>
            <person name="Lindquist E."/>
            <person name="Lipzen A."/>
            <person name="Meier-Kolthoff J.P."/>
            <person name="Ohm R.A."/>
            <person name="Otillar R.P."/>
            <person name="Pangilinan J."/>
            <person name="Peng Y."/>
            <person name="Rokas A."/>
            <person name="Rosa C.A."/>
            <person name="Scheuner C."/>
            <person name="Sibirny A.A."/>
            <person name="Slot J.C."/>
            <person name="Stielow J.B."/>
            <person name="Sun H."/>
            <person name="Kurtzman C.P."/>
            <person name="Blackwell M."/>
            <person name="Grigoriev I.V."/>
            <person name="Jeffries T.W."/>
        </authorList>
    </citation>
    <scope>NUCLEOTIDE SEQUENCE [LARGE SCALE GENOMIC DNA]</scope>
    <source>
        <strain evidence="10">NRRL Y-17324</strain>
    </source>
</reference>
<feature type="compositionally biased region" description="Acidic residues" evidence="6">
    <location>
        <begin position="224"/>
        <end position="235"/>
    </location>
</feature>
<dbReference type="SMART" id="SM00568">
    <property type="entry name" value="GRAM"/>
    <property type="match status" value="1"/>
</dbReference>
<dbReference type="CDD" id="cd13220">
    <property type="entry name" value="PH-GRAM_GRAMDC"/>
    <property type="match status" value="1"/>
</dbReference>
<evidence type="ECO:0000313" key="9">
    <source>
        <dbReference type="EMBL" id="ODV77521.1"/>
    </source>
</evidence>
<accession>A0A1E4SDC4</accession>
<dbReference type="RefSeq" id="XP_020062643.1">
    <property type="nucleotide sequence ID" value="XM_020210470.1"/>
</dbReference>
<dbReference type="Gene3D" id="2.30.29.30">
    <property type="entry name" value="Pleckstrin-homology domain (PH domain)/Phosphotyrosine-binding domain (PTB)"/>
    <property type="match status" value="1"/>
</dbReference>
<dbReference type="PANTHER" id="PTHR23319:SF36">
    <property type="entry name" value="MEMBRANE-ANCHORED LIPID-BINDING PROTEIN LAM4-RELATED"/>
    <property type="match status" value="1"/>
</dbReference>
<dbReference type="GO" id="GO:0120015">
    <property type="term" value="F:sterol transfer activity"/>
    <property type="evidence" value="ECO:0007669"/>
    <property type="project" value="TreeGrafter"/>
</dbReference>
<dbReference type="GO" id="GO:0005886">
    <property type="term" value="C:plasma membrane"/>
    <property type="evidence" value="ECO:0007669"/>
    <property type="project" value="TreeGrafter"/>
</dbReference>
<feature type="compositionally biased region" description="Basic and acidic residues" evidence="6">
    <location>
        <begin position="153"/>
        <end position="165"/>
    </location>
</feature>
<dbReference type="Pfam" id="PF02893">
    <property type="entry name" value="GRAM"/>
    <property type="match status" value="1"/>
</dbReference>
<dbReference type="GO" id="GO:0032541">
    <property type="term" value="C:cortical endoplasmic reticulum"/>
    <property type="evidence" value="ECO:0007669"/>
    <property type="project" value="TreeGrafter"/>
</dbReference>
<feature type="compositionally biased region" description="Low complexity" evidence="6">
    <location>
        <begin position="35"/>
        <end position="46"/>
    </location>
</feature>
<keyword evidence="4 7" id="KW-1133">Transmembrane helix</keyword>
<evidence type="ECO:0000256" key="7">
    <source>
        <dbReference type="SAM" id="Phobius"/>
    </source>
</evidence>
<evidence type="ECO:0000256" key="3">
    <source>
        <dbReference type="ARBA" id="ARBA00022692"/>
    </source>
</evidence>
<proteinExistence type="inferred from homology"/>
<gene>
    <name evidence="9" type="ORF">CANTADRAFT_55631</name>
</gene>
<dbReference type="EMBL" id="KV453915">
    <property type="protein sequence ID" value="ODV77521.1"/>
    <property type="molecule type" value="Genomic_DNA"/>
</dbReference>
<comment type="similarity">
    <text evidence="2">Belongs to the YSP2 family.</text>
</comment>
<dbReference type="InterPro" id="IPR051482">
    <property type="entry name" value="Cholesterol_transport"/>
</dbReference>
<dbReference type="GO" id="GO:0005739">
    <property type="term" value="C:mitochondrion"/>
    <property type="evidence" value="ECO:0007669"/>
    <property type="project" value="TreeGrafter"/>
</dbReference>
<evidence type="ECO:0000256" key="5">
    <source>
        <dbReference type="ARBA" id="ARBA00023136"/>
    </source>
</evidence>
<organism evidence="9 10">
    <name type="scientific">Suhomyces tanzawaensis NRRL Y-17324</name>
    <dbReference type="NCBI Taxonomy" id="984487"/>
    <lineage>
        <taxon>Eukaryota</taxon>
        <taxon>Fungi</taxon>
        <taxon>Dikarya</taxon>
        <taxon>Ascomycota</taxon>
        <taxon>Saccharomycotina</taxon>
        <taxon>Pichiomycetes</taxon>
        <taxon>Debaryomycetaceae</taxon>
        <taxon>Suhomyces</taxon>
    </lineage>
</organism>
<dbReference type="InterPro" id="IPR004182">
    <property type="entry name" value="GRAM"/>
</dbReference>
<comment type="subcellular location">
    <subcellularLocation>
        <location evidence="1">Membrane</location>
        <topology evidence="1">Single-pass membrane protein</topology>
    </subcellularLocation>
</comment>
<feature type="compositionally biased region" description="Basic and acidic residues" evidence="6">
    <location>
        <begin position="205"/>
        <end position="223"/>
    </location>
</feature>
<keyword evidence="3 7" id="KW-0812">Transmembrane</keyword>
<evidence type="ECO:0000256" key="2">
    <source>
        <dbReference type="ARBA" id="ARBA00006582"/>
    </source>
</evidence>
<dbReference type="GeneID" id="30984606"/>
<evidence type="ECO:0000256" key="6">
    <source>
        <dbReference type="SAM" id="MobiDB-lite"/>
    </source>
</evidence>
<sequence length="833" mass="92411">MNEEPDNAPRAPVKSDSNGFLSSILTAAHNAANIISSSATSNTVATPDTKKDHSFSHKLDFLLKPAKLGSTSKSFLSEEGEPKPAESENSDPVQEQSQHPLHLTANVQFESVRESPLNSLGQGDLSLDAFAKNRNIKSRRLMITPNHSSDNINDLRKSMSPDRVNRSLPSTSQLMVSGAADSKRVHRKSIGNGSIVPNIPGTPIDESKRSSNDLKNKVSKSDASDSDSDIDSDASDTEELDGIIDYSQLKFASKKRNKEFHRTFKKLPQSEKLIHDCSCALSKDILVQGRMYISEHYVCFNSNILGWVTNITIPLQEVILIEKKSTAVLFPNGMIVRTLHHKYVFATFLSRDATFDLITNIWHRVLLEGADVDTTKLFKTNSGVRRKRNGSKSTVVSKSLSNETLDDSDEYSSGNSSQDDQMHLNEVDEEDDDQNDDSEADDGSLNFKGFPVVGPLTHDPTEFDYQKQPNDTFITEETLKAPLGAIFLILFGNDTSKFILILKKQKNFDISELDITGLGAKNKERNYTYIKPLAGPIGPKQTKCLIEDKLVEFLPEKYILVEQVTQTPDVPSGNSFKVRTKIYLSWGPGNTTKIYVVTAVEWSGKSWIKGAIEKGSIDGQKDSMKVMVEALNEMIRNGNSGDSKSKSKSKKKSRSRKNTTSQPRSTEPKEEKPEAGPAAEGIQQQFSNLVVSIGKLVPIPYLGDMVTGIIVLLAGLVLFVKLANSVTGHGSLDNGIQYLGGDGYVSSKIRINNRKYLIIPTISPSLNNKEMTMEAEVNLWNWVRERSDNRLHIESDEAGGSDKVHQKYSDQELREIVRLAQMKLDRLSQRLDI</sequence>
<dbReference type="GO" id="GO:0005789">
    <property type="term" value="C:endoplasmic reticulum membrane"/>
    <property type="evidence" value="ECO:0007669"/>
    <property type="project" value="TreeGrafter"/>
</dbReference>
<dbReference type="PROSITE" id="PS51778">
    <property type="entry name" value="VAST"/>
    <property type="match status" value="1"/>
</dbReference>
<keyword evidence="10" id="KW-1185">Reference proteome</keyword>
<feature type="region of interest" description="Disordered" evidence="6">
    <location>
        <begin position="73"/>
        <end position="99"/>
    </location>
</feature>
<feature type="domain" description="VASt" evidence="8">
    <location>
        <begin position="470"/>
        <end position="639"/>
    </location>
</feature>
<feature type="transmembrane region" description="Helical" evidence="7">
    <location>
        <begin position="701"/>
        <end position="720"/>
    </location>
</feature>